<evidence type="ECO:0000313" key="12">
    <source>
        <dbReference type="EMBL" id="CAK8677464.1"/>
    </source>
</evidence>
<dbReference type="PANTHER" id="PTHR23301:SF0">
    <property type="entry name" value="CHITIN-BINDING TYPE-2 DOMAIN-CONTAINING PROTEIN-RELATED"/>
    <property type="match status" value="1"/>
</dbReference>
<evidence type="ECO:0000256" key="8">
    <source>
        <dbReference type="ARBA" id="ARBA00023180"/>
    </source>
</evidence>
<dbReference type="Pfam" id="PF03067">
    <property type="entry name" value="LPMO_10"/>
    <property type="match status" value="1"/>
</dbReference>
<evidence type="ECO:0000256" key="10">
    <source>
        <dbReference type="SAM" id="SignalP"/>
    </source>
</evidence>
<evidence type="ECO:0000256" key="9">
    <source>
        <dbReference type="SAM" id="MobiDB-lite"/>
    </source>
</evidence>
<dbReference type="SUPFAM" id="SSF57625">
    <property type="entry name" value="Invertebrate chitin-binding proteins"/>
    <property type="match status" value="1"/>
</dbReference>
<dbReference type="EMBL" id="CAWYQH010000046">
    <property type="protein sequence ID" value="CAK8677464.1"/>
    <property type="molecule type" value="Genomic_DNA"/>
</dbReference>
<feature type="region of interest" description="Disordered" evidence="9">
    <location>
        <begin position="222"/>
        <end position="290"/>
    </location>
</feature>
<keyword evidence="6" id="KW-0119">Carbohydrate metabolism</keyword>
<dbReference type="PANTHER" id="PTHR23301">
    <property type="entry name" value="CHITIN BINDING PERITROPHIN-A"/>
    <property type="match status" value="1"/>
</dbReference>
<organism evidence="12 13">
    <name type="scientific">Clavelina lepadiformis</name>
    <name type="common">Light-bulb sea squirt</name>
    <name type="synonym">Ascidia lepadiformis</name>
    <dbReference type="NCBI Taxonomy" id="159417"/>
    <lineage>
        <taxon>Eukaryota</taxon>
        <taxon>Metazoa</taxon>
        <taxon>Chordata</taxon>
        <taxon>Tunicata</taxon>
        <taxon>Ascidiacea</taxon>
        <taxon>Aplousobranchia</taxon>
        <taxon>Clavelinidae</taxon>
        <taxon>Clavelina</taxon>
    </lineage>
</organism>
<evidence type="ECO:0000256" key="7">
    <source>
        <dbReference type="ARBA" id="ARBA00023157"/>
    </source>
</evidence>
<evidence type="ECO:0000256" key="6">
    <source>
        <dbReference type="ARBA" id="ARBA00023024"/>
    </source>
</evidence>
<comment type="catalytic activity">
    <reaction evidence="1">
        <text>Random endo-hydrolysis of N-acetyl-beta-D-glucosaminide (1-&gt;4)-beta-linkages in chitin and chitodextrins.</text>
        <dbReference type="EC" id="3.2.1.14"/>
    </reaction>
</comment>
<comment type="caution">
    <text evidence="12">The sequence shown here is derived from an EMBL/GenBank/DDBJ whole genome shotgun (WGS) entry which is preliminary data.</text>
</comment>
<gene>
    <name evidence="12" type="ORF">CVLEPA_LOCUS6844</name>
</gene>
<keyword evidence="6" id="KW-0146">Chitin degradation</keyword>
<dbReference type="Pfam" id="PF01607">
    <property type="entry name" value="CBM_14"/>
    <property type="match status" value="1"/>
</dbReference>
<evidence type="ECO:0000256" key="5">
    <source>
        <dbReference type="ARBA" id="ARBA00022737"/>
    </source>
</evidence>
<evidence type="ECO:0000256" key="1">
    <source>
        <dbReference type="ARBA" id="ARBA00000822"/>
    </source>
</evidence>
<evidence type="ECO:0000259" key="11">
    <source>
        <dbReference type="PROSITE" id="PS50940"/>
    </source>
</evidence>
<dbReference type="PROSITE" id="PS50940">
    <property type="entry name" value="CHIT_BIND_II"/>
    <property type="match status" value="1"/>
</dbReference>
<dbReference type="InterPro" id="IPR036508">
    <property type="entry name" value="Chitin-bd_dom_sf"/>
</dbReference>
<evidence type="ECO:0000256" key="2">
    <source>
        <dbReference type="ARBA" id="ARBA00012729"/>
    </source>
</evidence>
<feature type="chain" id="PRO_5045159830" description="chitinase" evidence="10">
    <location>
        <begin position="19"/>
        <end position="343"/>
    </location>
</feature>
<evidence type="ECO:0000313" key="13">
    <source>
        <dbReference type="Proteomes" id="UP001642483"/>
    </source>
</evidence>
<keyword evidence="5" id="KW-0677">Repeat</keyword>
<feature type="compositionally biased region" description="Low complexity" evidence="9">
    <location>
        <begin position="234"/>
        <end position="259"/>
    </location>
</feature>
<keyword evidence="4 10" id="KW-0732">Signal</keyword>
<dbReference type="Gene3D" id="3.20.20.80">
    <property type="entry name" value="Glycosidases"/>
    <property type="match status" value="1"/>
</dbReference>
<keyword evidence="7" id="KW-1015">Disulfide bond</keyword>
<reference evidence="12 13" key="1">
    <citation type="submission" date="2024-02" db="EMBL/GenBank/DDBJ databases">
        <authorList>
            <person name="Daric V."/>
            <person name="Darras S."/>
        </authorList>
    </citation>
    <scope>NUCLEOTIDE SEQUENCE [LARGE SCALE GENOMIC DNA]</scope>
</reference>
<protein>
    <recommendedName>
        <fullName evidence="2">chitinase</fullName>
        <ecNumber evidence="2">3.2.1.14</ecNumber>
    </recommendedName>
</protein>
<name>A0ABP0FG59_CLALP</name>
<keyword evidence="3" id="KW-0147">Chitin-binding</keyword>
<sequence length="343" mass="37886">MFIQLIFFGFLLAESVRSHGTLMEPPNRSYMWRVKDEDPAIIPYKDIVEENWNDNQLYCGGFQHQQSLGGKCGLCGDPYDGVRDNEAGGKYGKGIIVRQYSQGSMLEVSVKLTAHHLGFFEFRLCPWNNPTVPGTHDCLNQYLLPLLNGSTQYFPPKKGEWVYNYQLQLPREVTCDQCILQWKYHAGNTWACDETGKCCLGCGPQEEFYGCADIAIGDGPTLAPPGWNESPVVTTSSTQPPSTTTTTTTTTAPSTSKSTTTERTETNQPPIPPTTTLPIDTDQPSCDGKPPGQYQADCDTFYTCANNGAGPFLYNCPPGTVYDESRKICDFPYTVTPPCGTKP</sequence>
<keyword evidence="13" id="KW-1185">Reference proteome</keyword>
<dbReference type="Proteomes" id="UP001642483">
    <property type="component" value="Unassembled WGS sequence"/>
</dbReference>
<feature type="signal peptide" evidence="10">
    <location>
        <begin position="1"/>
        <end position="18"/>
    </location>
</feature>
<evidence type="ECO:0000256" key="3">
    <source>
        <dbReference type="ARBA" id="ARBA00022669"/>
    </source>
</evidence>
<evidence type="ECO:0000256" key="4">
    <source>
        <dbReference type="ARBA" id="ARBA00022729"/>
    </source>
</evidence>
<proteinExistence type="predicted"/>
<dbReference type="SMART" id="SM00494">
    <property type="entry name" value="ChtBD2"/>
    <property type="match status" value="1"/>
</dbReference>
<keyword evidence="6" id="KW-0624">Polysaccharide degradation</keyword>
<dbReference type="InterPro" id="IPR051940">
    <property type="entry name" value="Chitin_bind-dev_reg"/>
</dbReference>
<accession>A0ABP0FG59</accession>
<feature type="domain" description="Chitin-binding type-2" evidence="11">
    <location>
        <begin position="283"/>
        <end position="341"/>
    </location>
</feature>
<dbReference type="InterPro" id="IPR002557">
    <property type="entry name" value="Chitin-bd_dom"/>
</dbReference>
<dbReference type="InterPro" id="IPR004302">
    <property type="entry name" value="Cellulose/chitin-bd_N"/>
</dbReference>
<keyword evidence="8" id="KW-0325">Glycoprotein</keyword>
<dbReference type="EC" id="3.2.1.14" evidence="2"/>